<dbReference type="PANTHER" id="PTHR46797:SF1">
    <property type="entry name" value="METHYLPHOSPHONATE SYNTHASE"/>
    <property type="match status" value="1"/>
</dbReference>
<feature type="domain" description="HTH cro/C1-type" evidence="2">
    <location>
        <begin position="75"/>
        <end position="129"/>
    </location>
</feature>
<evidence type="ECO:0000259" key="2">
    <source>
        <dbReference type="PROSITE" id="PS50943"/>
    </source>
</evidence>
<name>A0ABW9LPP3_9MYCO</name>
<proteinExistence type="predicted"/>
<dbReference type="InterPro" id="IPR050807">
    <property type="entry name" value="TransReg_Diox_bact_type"/>
</dbReference>
<sequence length="145" mass="15229">MRDPSLRNTVPILNQSAGLDTRLAAGGGRMPIPATIRRAAAHASANTWSMFSVVDEEQWTPKRVTGADVAAGAVLRRVRERAGLTLDQAAEASRISKAVLSRTERGERPARVTELLPLAAAYAMTAAELAAAIAADPAVQAAAME</sequence>
<evidence type="ECO:0000313" key="4">
    <source>
        <dbReference type="Proteomes" id="UP001635817"/>
    </source>
</evidence>
<dbReference type="CDD" id="cd00093">
    <property type="entry name" value="HTH_XRE"/>
    <property type="match status" value="1"/>
</dbReference>
<dbReference type="RefSeq" id="WP_409548473.1">
    <property type="nucleotide sequence ID" value="NZ_JBKBDE010000001.1"/>
</dbReference>
<organism evidence="3 4">
    <name type="scientific">Mycolicibacterium septicum</name>
    <dbReference type="NCBI Taxonomy" id="98668"/>
    <lineage>
        <taxon>Bacteria</taxon>
        <taxon>Bacillati</taxon>
        <taxon>Actinomycetota</taxon>
        <taxon>Actinomycetes</taxon>
        <taxon>Mycobacteriales</taxon>
        <taxon>Mycobacteriaceae</taxon>
        <taxon>Mycolicibacterium</taxon>
    </lineage>
</organism>
<dbReference type="InterPro" id="IPR001387">
    <property type="entry name" value="Cro/C1-type_HTH"/>
</dbReference>
<keyword evidence="4" id="KW-1185">Reference proteome</keyword>
<dbReference type="InterPro" id="IPR010982">
    <property type="entry name" value="Lambda_DNA-bd_dom_sf"/>
</dbReference>
<protein>
    <submittedName>
        <fullName evidence="3">Helix-turn-helix domain-containing protein</fullName>
    </submittedName>
</protein>
<dbReference type="EMBL" id="JBKBDE010000001">
    <property type="protein sequence ID" value="MFN6549529.1"/>
    <property type="molecule type" value="Genomic_DNA"/>
</dbReference>
<dbReference type="Pfam" id="PF13560">
    <property type="entry name" value="HTH_31"/>
    <property type="match status" value="1"/>
</dbReference>
<dbReference type="Gene3D" id="1.10.260.40">
    <property type="entry name" value="lambda repressor-like DNA-binding domains"/>
    <property type="match status" value="1"/>
</dbReference>
<accession>A0ABW9LPP3</accession>
<evidence type="ECO:0000256" key="1">
    <source>
        <dbReference type="ARBA" id="ARBA00023125"/>
    </source>
</evidence>
<dbReference type="Proteomes" id="UP001635817">
    <property type="component" value="Unassembled WGS sequence"/>
</dbReference>
<reference evidence="3 4" key="1">
    <citation type="submission" date="2024-12" db="EMBL/GenBank/DDBJ databases">
        <title>The coexistence of Mycolicibacterium septicum and Mycolicibacterium nivoides in clinical samples.</title>
        <authorList>
            <person name="Wang C."/>
            <person name="Feng Y."/>
            <person name="Zong Z."/>
        </authorList>
    </citation>
    <scope>NUCLEOTIDE SEQUENCE [LARGE SCALE GENOMIC DNA]</scope>
    <source>
        <strain evidence="3 4">120310</strain>
    </source>
</reference>
<dbReference type="PROSITE" id="PS50943">
    <property type="entry name" value="HTH_CROC1"/>
    <property type="match status" value="1"/>
</dbReference>
<keyword evidence="1" id="KW-0238">DNA-binding</keyword>
<evidence type="ECO:0000313" key="3">
    <source>
        <dbReference type="EMBL" id="MFN6549529.1"/>
    </source>
</evidence>
<dbReference type="SUPFAM" id="SSF47413">
    <property type="entry name" value="lambda repressor-like DNA-binding domains"/>
    <property type="match status" value="1"/>
</dbReference>
<dbReference type="SMART" id="SM00530">
    <property type="entry name" value="HTH_XRE"/>
    <property type="match status" value="1"/>
</dbReference>
<gene>
    <name evidence="3" type="ORF">ACK4CP_03950</name>
</gene>
<comment type="caution">
    <text evidence="3">The sequence shown here is derived from an EMBL/GenBank/DDBJ whole genome shotgun (WGS) entry which is preliminary data.</text>
</comment>
<dbReference type="PANTHER" id="PTHR46797">
    <property type="entry name" value="HTH-TYPE TRANSCRIPTIONAL REGULATOR"/>
    <property type="match status" value="1"/>
</dbReference>